<dbReference type="InterPro" id="IPR036612">
    <property type="entry name" value="KH_dom_type_1_sf"/>
</dbReference>
<dbReference type="InterPro" id="IPR004087">
    <property type="entry name" value="KH_dom"/>
</dbReference>
<dbReference type="Proteomes" id="UP000005237">
    <property type="component" value="Unassembled WGS sequence"/>
</dbReference>
<proteinExistence type="predicted"/>
<evidence type="ECO:0000313" key="4">
    <source>
        <dbReference type="EnsemblMetazoa" id="CJA10766.1"/>
    </source>
</evidence>
<dbReference type="PROSITE" id="PS50084">
    <property type="entry name" value="KH_TYPE_1"/>
    <property type="match status" value="4"/>
</dbReference>
<sequence length="471" mass="49702">MNGVTPIQTIGGSDGGFPSLKRSLSSGLLDGDLIPAKKPSEDGVLSNTINSNMDDVDKVVDIYQVPEKVVGLVIGKGGSEIRQIQQSSGCRVQMDPDNQSVNGFRNCTIEGSAPQVALARQLITGVIARNQAGQPGGPSGGEVTEEMLIPAEKCGLVIGKAGETIRTIQQQSGLRSCNVVQDSSAPTGQPKPLRMVGIPAAIETAKALVTNIMNNVTTAQQLVGAAAASSQIRQGGPQHHYGGGYGGTNEAQAKGEVIVPRVSAGMIIGKGGEMIKRLAQETGTKIQFKPDENPSSEDRVAVIMGTREQIYRATERITEIVNRAIKNNGGPSSGQSSSTVTLPGQNVFWMHVPANKCGLVIGKGGENIKQIERETGASCGLAPASEQKNEDEKVFEIKGTPGQIHHASHLVRIKVGEIAPNTPVPPMAGQTFGQPQQKMYGGGFLGNTFATQQQPQIQQQYGQSRILRFFP</sequence>
<dbReference type="SMART" id="SM00322">
    <property type="entry name" value="KH"/>
    <property type="match status" value="4"/>
</dbReference>
<reference evidence="4" key="2">
    <citation type="submission" date="2022-06" db="UniProtKB">
        <authorList>
            <consortium name="EnsemblMetazoa"/>
        </authorList>
    </citation>
    <scope>IDENTIFICATION</scope>
    <source>
        <strain evidence="4">DF5081</strain>
    </source>
</reference>
<accession>A0A8R1DTZ9</accession>
<dbReference type="SUPFAM" id="SSF54791">
    <property type="entry name" value="Eukaryotic type KH-domain (KH-domain type I)"/>
    <property type="match status" value="4"/>
</dbReference>
<dbReference type="PANTHER" id="PTHR10288">
    <property type="entry name" value="KH DOMAIN CONTAINING RNA BINDING PROTEIN"/>
    <property type="match status" value="1"/>
</dbReference>
<evidence type="ECO:0000256" key="2">
    <source>
        <dbReference type="PROSITE-ProRule" id="PRU00117"/>
    </source>
</evidence>
<keyword evidence="1" id="KW-0677">Repeat</keyword>
<name>A0A8R1DTZ9_CAEJA</name>
<dbReference type="Gene3D" id="3.30.1370.10">
    <property type="entry name" value="K Homology domain, type 1"/>
    <property type="match status" value="4"/>
</dbReference>
<feature type="domain" description="K Homology" evidence="3">
    <location>
        <begin position="344"/>
        <end position="416"/>
    </location>
</feature>
<feature type="domain" description="K Homology" evidence="3">
    <location>
        <begin position="57"/>
        <end position="128"/>
    </location>
</feature>
<protein>
    <recommendedName>
        <fullName evidence="3">K Homology domain-containing protein</fullName>
    </recommendedName>
</protein>
<dbReference type="EnsemblMetazoa" id="CJA10766.1">
    <property type="protein sequence ID" value="CJA10766.1"/>
    <property type="gene ID" value="WBGene00129970"/>
</dbReference>
<evidence type="ECO:0000256" key="1">
    <source>
        <dbReference type="ARBA" id="ARBA00022737"/>
    </source>
</evidence>
<evidence type="ECO:0000259" key="3">
    <source>
        <dbReference type="SMART" id="SM00322"/>
    </source>
</evidence>
<organism evidence="4 5">
    <name type="scientific">Caenorhabditis japonica</name>
    <dbReference type="NCBI Taxonomy" id="281687"/>
    <lineage>
        <taxon>Eukaryota</taxon>
        <taxon>Metazoa</taxon>
        <taxon>Ecdysozoa</taxon>
        <taxon>Nematoda</taxon>
        <taxon>Chromadorea</taxon>
        <taxon>Rhabditida</taxon>
        <taxon>Rhabditina</taxon>
        <taxon>Rhabditomorpha</taxon>
        <taxon>Rhabditoidea</taxon>
        <taxon>Rhabditidae</taxon>
        <taxon>Peloderinae</taxon>
        <taxon>Caenorhabditis</taxon>
    </lineage>
</organism>
<keyword evidence="2" id="KW-0694">RNA-binding</keyword>
<dbReference type="Pfam" id="PF00013">
    <property type="entry name" value="KH_1"/>
    <property type="match status" value="4"/>
</dbReference>
<evidence type="ECO:0000313" key="5">
    <source>
        <dbReference type="Proteomes" id="UP000005237"/>
    </source>
</evidence>
<reference evidence="5" key="1">
    <citation type="submission" date="2010-08" db="EMBL/GenBank/DDBJ databases">
        <authorList>
            <consortium name="Caenorhabditis japonica Sequencing Consortium"/>
            <person name="Wilson R.K."/>
        </authorList>
    </citation>
    <scope>NUCLEOTIDE SEQUENCE [LARGE SCALE GENOMIC DNA]</scope>
    <source>
        <strain evidence="5">DF5081</strain>
    </source>
</reference>
<keyword evidence="5" id="KW-1185">Reference proteome</keyword>
<dbReference type="AlphaFoldDB" id="A0A8R1DTZ9"/>
<dbReference type="GO" id="GO:0003723">
    <property type="term" value="F:RNA binding"/>
    <property type="evidence" value="ECO:0007669"/>
    <property type="project" value="UniProtKB-UniRule"/>
</dbReference>
<dbReference type="InterPro" id="IPR004088">
    <property type="entry name" value="KH_dom_type_1"/>
</dbReference>
<feature type="domain" description="K Homology" evidence="3">
    <location>
        <begin position="141"/>
        <end position="214"/>
    </location>
</feature>
<feature type="domain" description="K Homology" evidence="3">
    <location>
        <begin position="251"/>
        <end position="322"/>
    </location>
</feature>
<dbReference type="CDD" id="cd22398">
    <property type="entry name" value="KH-I_FUBP_rpt3"/>
    <property type="match status" value="1"/>
</dbReference>